<dbReference type="RefSeq" id="WP_119857743.1">
    <property type="nucleotide sequence ID" value="NZ_QYYD01000017.1"/>
</dbReference>
<accession>A0A418V379</accession>
<comment type="caution">
    <text evidence="2">The sequence shown here is derived from an EMBL/GenBank/DDBJ whole genome shotgun (WGS) entry which is preliminary data.</text>
</comment>
<dbReference type="PANTHER" id="PTHR30615">
    <property type="entry name" value="UNCHARACTERIZED PROTEIN YJBQ-RELATED"/>
    <property type="match status" value="1"/>
</dbReference>
<sequence>MNAPRTAARAPVTSAPVTHVASSLLTVQTSGAGFVDISSDVAKFVAEAGGREGALTVFVRHTSASLTIQENADPTVLVDLTTVLNRLAPENAGWAHDTEGPDDMPAHVKSMLTATSLQIPVLQGRLALGTWQGIYLIEHRRRPHRREVVLQFLGTTG</sequence>
<dbReference type="InterPro" id="IPR035917">
    <property type="entry name" value="YjbQ-like_sf"/>
</dbReference>
<dbReference type="Pfam" id="PF01894">
    <property type="entry name" value="YjbQ"/>
    <property type="match status" value="1"/>
</dbReference>
<name>A0A418V379_RHOPL</name>
<dbReference type="NCBIfam" id="TIGR00149">
    <property type="entry name" value="TIGR00149_YjbQ"/>
    <property type="match status" value="1"/>
</dbReference>
<dbReference type="Gene3D" id="2.60.120.460">
    <property type="entry name" value="YjbQ-like"/>
    <property type="match status" value="1"/>
</dbReference>
<gene>
    <name evidence="2" type="ORF">D4Q52_16935</name>
</gene>
<dbReference type="SUPFAM" id="SSF111038">
    <property type="entry name" value="YjbQ-like"/>
    <property type="match status" value="1"/>
</dbReference>
<dbReference type="EMBL" id="QYYD01000017">
    <property type="protein sequence ID" value="RJF70490.1"/>
    <property type="molecule type" value="Genomic_DNA"/>
</dbReference>
<dbReference type="PROSITE" id="PS01314">
    <property type="entry name" value="UPF0047"/>
    <property type="match status" value="1"/>
</dbReference>
<dbReference type="Proteomes" id="UP000285523">
    <property type="component" value="Unassembled WGS sequence"/>
</dbReference>
<evidence type="ECO:0000256" key="1">
    <source>
        <dbReference type="ARBA" id="ARBA00005534"/>
    </source>
</evidence>
<organism evidence="2 3">
    <name type="scientific">Rhodopseudomonas palustris</name>
    <dbReference type="NCBI Taxonomy" id="1076"/>
    <lineage>
        <taxon>Bacteria</taxon>
        <taxon>Pseudomonadati</taxon>
        <taxon>Pseudomonadota</taxon>
        <taxon>Alphaproteobacteria</taxon>
        <taxon>Hyphomicrobiales</taxon>
        <taxon>Nitrobacteraceae</taxon>
        <taxon>Rhodopseudomonas</taxon>
    </lineage>
</organism>
<dbReference type="PANTHER" id="PTHR30615:SF8">
    <property type="entry name" value="UPF0047 PROTEIN C4A8.02C"/>
    <property type="match status" value="1"/>
</dbReference>
<dbReference type="OrthoDB" id="9801725at2"/>
<evidence type="ECO:0000313" key="2">
    <source>
        <dbReference type="EMBL" id="RJF70490.1"/>
    </source>
</evidence>
<evidence type="ECO:0000313" key="3">
    <source>
        <dbReference type="Proteomes" id="UP000285523"/>
    </source>
</evidence>
<protein>
    <submittedName>
        <fullName evidence="2">YjbQ family protein</fullName>
    </submittedName>
</protein>
<proteinExistence type="inferred from homology"/>
<dbReference type="InterPro" id="IPR001602">
    <property type="entry name" value="UPF0047_YjbQ-like"/>
</dbReference>
<dbReference type="PIRSF" id="PIRSF004681">
    <property type="entry name" value="UCP004681"/>
    <property type="match status" value="1"/>
</dbReference>
<reference evidence="2 3" key="1">
    <citation type="submission" date="2018-09" db="EMBL/GenBank/DDBJ databases">
        <title>Draft genome sequence of Rhodopseudomonas palustris 2.1.18.</title>
        <authorList>
            <person name="Robertson S.L."/>
            <person name="Meyer T.E."/>
            <person name="Kyndt J.A."/>
        </authorList>
    </citation>
    <scope>NUCLEOTIDE SEQUENCE [LARGE SCALE GENOMIC DNA]</scope>
    <source>
        <strain evidence="2 3">2.1.18</strain>
    </source>
</reference>
<dbReference type="AlphaFoldDB" id="A0A418V379"/>
<comment type="similarity">
    <text evidence="1">Belongs to the UPF0047 family.</text>
</comment>